<reference evidence="5 6" key="1">
    <citation type="submission" date="2019-07" db="EMBL/GenBank/DDBJ databases">
        <title>Annotation for the trematode Paragonimus westermani.</title>
        <authorList>
            <person name="Choi Y.-J."/>
        </authorList>
    </citation>
    <scope>NUCLEOTIDE SEQUENCE [LARGE SCALE GENOMIC DNA]</scope>
    <source>
        <strain evidence="5">180907_Pwestermani</strain>
    </source>
</reference>
<feature type="compositionally biased region" description="Polar residues" evidence="2">
    <location>
        <begin position="393"/>
        <end position="407"/>
    </location>
</feature>
<dbReference type="AlphaFoldDB" id="A0A8T0DCH2"/>
<dbReference type="Pfam" id="PF12416">
    <property type="entry name" value="DUF3668"/>
    <property type="match status" value="1"/>
</dbReference>
<dbReference type="SUPFAM" id="SSF49562">
    <property type="entry name" value="C2 domain (Calcium/lipid-binding domain, CaLB)"/>
    <property type="match status" value="1"/>
</dbReference>
<evidence type="ECO:0000313" key="5">
    <source>
        <dbReference type="EMBL" id="KAF8565470.1"/>
    </source>
</evidence>
<dbReference type="PANTHER" id="PTHR21574:SF0">
    <property type="entry name" value="CENTROSOMAL PROTEIN OF 120 KDA"/>
    <property type="match status" value="1"/>
</dbReference>
<keyword evidence="6" id="KW-1185">Reference proteome</keyword>
<feature type="domain" description="C2" evidence="3">
    <location>
        <begin position="13"/>
        <end position="111"/>
    </location>
</feature>
<dbReference type="EMBL" id="JTDF01006683">
    <property type="protein sequence ID" value="KAF8565470.1"/>
    <property type="molecule type" value="Genomic_DNA"/>
</dbReference>
<keyword evidence="1" id="KW-0175">Coiled coil</keyword>
<dbReference type="InterPro" id="IPR039893">
    <property type="entry name" value="CEP120-like"/>
</dbReference>
<gene>
    <name evidence="5" type="ORF">P879_07519</name>
</gene>
<name>A0A8T0DCH2_9TREM</name>
<evidence type="ECO:0008006" key="7">
    <source>
        <dbReference type="Google" id="ProtNLM"/>
    </source>
</evidence>
<feature type="coiled-coil region" evidence="1">
    <location>
        <begin position="745"/>
        <end position="862"/>
    </location>
</feature>
<sequence length="1008" mass="113785">MLIQPRFLVVAALISGRNFPERSNCHLVCEARFNNEVLSTDPVLHSAMPQFEQELAWELDRTSLRQHRLQRSALKVYLYAVNDHSPVKEPIGFFMLDLRACSFKRDYKWYRLLHSKYKSPPEVFCGTYLEGDAHEHIPDPRVKTGLATSIVGTDLVPQEIALTRLIPNDDRSIGGFDKPVGYVIGPKGMTHEDFVLTLDFMEVAGLASLVPTEKQLSTEGQAGFYFSSELLGSSPVTSRRFDTLVQTTFPSEGHRFFVRSSVSVLRAYFLHISPVIVRLCYGTRCLAKTFIAIENLLGPDVHVLDQPAILDGKFELLPTDQPSTSSSITNLHNDDRPSVRLRLILESTRHHRNASLSGHLSHHSHQMLFDTNSGQKPSSSPGILRQRNRSPLRETTTGDNPVNSHSSATVMDAVGLKPPLMSTGADFHGNSGFPHTNYVPFQENRKPTTNGVHHFCYTIELRTVRNLHSFEHDSKVYARYTYPLFGSAAPVMTFPPVSVARHQETTLSEGFCAFEFAASLPELRVRLNDAPLTVELFDRSSGSHGTDELIGRAIIQLATVFNNPTSHDNDGKPVSWRYSGFANVISTRSLSETDLRSPRIADNGRLVGQLSYGLVLDDCGPHLSQSSTSEIDSLQVLETNKSKLAPDDVRSTAEYRTAFELELWRANEEAKFSAHLKQREQQIMATFAEEWHKRDGERETIYRKKLSEYQQLEDKLRATLSDLAVRESQLAAGEAELSRIRQETVLETERRRKDLTQQVQTQVRELECQLKLERTQSEQWKSQAEEFHSKCVDLEQEVSALRNRLTELDGRLRTSEQDMSNTGCAATVSDYQLQLAQVTAELAKLRGTLVETEKRLDEANRGRVRYKQLWSRALHEVARLKQEAESNTRQILAKREAELEHLRARYLNVEEKELTTRLSHGLIPTPTTAEQLGLFGMRKQFEGLMGNTSNINATDFHPENSGVPDGQEAELARLIAERDELLNTGVYDNDDPIILNLDGQIQMLSARK</sequence>
<organism evidence="5 6">
    <name type="scientific">Paragonimus westermani</name>
    <dbReference type="NCBI Taxonomy" id="34504"/>
    <lineage>
        <taxon>Eukaryota</taxon>
        <taxon>Metazoa</taxon>
        <taxon>Spiralia</taxon>
        <taxon>Lophotrochozoa</taxon>
        <taxon>Platyhelminthes</taxon>
        <taxon>Trematoda</taxon>
        <taxon>Digenea</taxon>
        <taxon>Plagiorchiida</taxon>
        <taxon>Troglotremata</taxon>
        <taxon>Troglotrematidae</taxon>
        <taxon>Paragonimus</taxon>
    </lineage>
</organism>
<dbReference type="GO" id="GO:1903724">
    <property type="term" value="P:positive regulation of centriole elongation"/>
    <property type="evidence" value="ECO:0007669"/>
    <property type="project" value="TreeGrafter"/>
</dbReference>
<dbReference type="GO" id="GO:0005813">
    <property type="term" value="C:centrosome"/>
    <property type="evidence" value="ECO:0007669"/>
    <property type="project" value="TreeGrafter"/>
</dbReference>
<dbReference type="InterPro" id="IPR022136">
    <property type="entry name" value="DUF3668"/>
</dbReference>
<comment type="caution">
    <text evidence="5">The sequence shown here is derived from an EMBL/GenBank/DDBJ whole genome shotgun (WGS) entry which is preliminary data.</text>
</comment>
<dbReference type="Proteomes" id="UP000699462">
    <property type="component" value="Unassembled WGS sequence"/>
</dbReference>
<dbReference type="Gene3D" id="2.60.40.150">
    <property type="entry name" value="C2 domain"/>
    <property type="match status" value="1"/>
</dbReference>
<feature type="region of interest" description="Disordered" evidence="2">
    <location>
        <begin position="368"/>
        <end position="407"/>
    </location>
</feature>
<dbReference type="OrthoDB" id="332250at2759"/>
<evidence type="ECO:0000259" key="4">
    <source>
        <dbReference type="Pfam" id="PF12416"/>
    </source>
</evidence>
<dbReference type="InterPro" id="IPR000008">
    <property type="entry name" value="C2_dom"/>
</dbReference>
<evidence type="ECO:0000259" key="3">
    <source>
        <dbReference type="Pfam" id="PF00168"/>
    </source>
</evidence>
<feature type="domain" description="DUF3668" evidence="4">
    <location>
        <begin position="184"/>
        <end position="345"/>
    </location>
</feature>
<dbReference type="InterPro" id="IPR035892">
    <property type="entry name" value="C2_domain_sf"/>
</dbReference>
<proteinExistence type="predicted"/>
<accession>A0A8T0DCH2</accession>
<evidence type="ECO:0000313" key="6">
    <source>
        <dbReference type="Proteomes" id="UP000699462"/>
    </source>
</evidence>
<protein>
    <recommendedName>
        <fullName evidence="7">Centrosomal protein CEP120</fullName>
    </recommendedName>
</protein>
<dbReference type="Pfam" id="PF00168">
    <property type="entry name" value="C2"/>
    <property type="match status" value="2"/>
</dbReference>
<feature type="compositionally biased region" description="Polar residues" evidence="2">
    <location>
        <begin position="369"/>
        <end position="381"/>
    </location>
</feature>
<evidence type="ECO:0000256" key="1">
    <source>
        <dbReference type="SAM" id="Coils"/>
    </source>
</evidence>
<evidence type="ECO:0000256" key="2">
    <source>
        <dbReference type="SAM" id="MobiDB-lite"/>
    </source>
</evidence>
<dbReference type="PANTHER" id="PTHR21574">
    <property type="entry name" value="CENTROSOMAL PROTEIN OF 120 KDA"/>
    <property type="match status" value="1"/>
</dbReference>
<feature type="domain" description="C2" evidence="3">
    <location>
        <begin position="518"/>
        <end position="563"/>
    </location>
</feature>